<feature type="region of interest" description="Disordered" evidence="1">
    <location>
        <begin position="59"/>
        <end position="97"/>
    </location>
</feature>
<accession>A0A3L6RLE1</accession>
<dbReference type="STRING" id="4540.A0A3L6RLE1"/>
<gene>
    <name evidence="3" type="ORF">C2845_PM13G05750</name>
</gene>
<dbReference type="PROSITE" id="PS51257">
    <property type="entry name" value="PROKAR_LIPOPROTEIN"/>
    <property type="match status" value="1"/>
</dbReference>
<organism evidence="3 4">
    <name type="scientific">Panicum miliaceum</name>
    <name type="common">Proso millet</name>
    <name type="synonym">Broomcorn millet</name>
    <dbReference type="NCBI Taxonomy" id="4540"/>
    <lineage>
        <taxon>Eukaryota</taxon>
        <taxon>Viridiplantae</taxon>
        <taxon>Streptophyta</taxon>
        <taxon>Embryophyta</taxon>
        <taxon>Tracheophyta</taxon>
        <taxon>Spermatophyta</taxon>
        <taxon>Magnoliopsida</taxon>
        <taxon>Liliopsida</taxon>
        <taxon>Poales</taxon>
        <taxon>Poaceae</taxon>
        <taxon>PACMAD clade</taxon>
        <taxon>Panicoideae</taxon>
        <taxon>Panicodae</taxon>
        <taxon>Paniceae</taxon>
        <taxon>Panicinae</taxon>
        <taxon>Panicum</taxon>
        <taxon>Panicum sect. Panicum</taxon>
    </lineage>
</organism>
<keyword evidence="4" id="KW-1185">Reference proteome</keyword>
<comment type="caution">
    <text evidence="3">The sequence shown here is derived from an EMBL/GenBank/DDBJ whole genome shotgun (WGS) entry which is preliminary data.</text>
</comment>
<keyword evidence="2" id="KW-0732">Signal</keyword>
<name>A0A3L6RLE1_PANMI</name>
<feature type="chain" id="PRO_5018100536" evidence="2">
    <location>
        <begin position="25"/>
        <end position="97"/>
    </location>
</feature>
<proteinExistence type="predicted"/>
<evidence type="ECO:0000256" key="1">
    <source>
        <dbReference type="SAM" id="MobiDB-lite"/>
    </source>
</evidence>
<feature type="compositionally biased region" description="Low complexity" evidence="1">
    <location>
        <begin position="75"/>
        <end position="97"/>
    </location>
</feature>
<dbReference type="AlphaFoldDB" id="A0A3L6RLE1"/>
<dbReference type="EMBL" id="PQIB02000008">
    <property type="protein sequence ID" value="RLN05379.1"/>
    <property type="molecule type" value="Genomic_DNA"/>
</dbReference>
<protein>
    <submittedName>
        <fullName evidence="3">Pollen allergen Phl p 2-like</fullName>
    </submittedName>
</protein>
<evidence type="ECO:0000313" key="3">
    <source>
        <dbReference type="EMBL" id="RLN05379.1"/>
    </source>
</evidence>
<reference evidence="4" key="1">
    <citation type="journal article" date="2019" name="Nat. Commun.">
        <title>The genome of broomcorn millet.</title>
        <authorList>
            <person name="Zou C."/>
            <person name="Miki D."/>
            <person name="Li D."/>
            <person name="Tang Q."/>
            <person name="Xiao L."/>
            <person name="Rajput S."/>
            <person name="Deng P."/>
            <person name="Jia W."/>
            <person name="Huang R."/>
            <person name="Zhang M."/>
            <person name="Sun Y."/>
            <person name="Hu J."/>
            <person name="Fu X."/>
            <person name="Schnable P.S."/>
            <person name="Li F."/>
            <person name="Zhang H."/>
            <person name="Feng B."/>
            <person name="Zhu X."/>
            <person name="Liu R."/>
            <person name="Schnable J.C."/>
            <person name="Zhu J.-K."/>
            <person name="Zhang H."/>
        </authorList>
    </citation>
    <scope>NUCLEOTIDE SEQUENCE [LARGE SCALE GENOMIC DNA]</scope>
</reference>
<evidence type="ECO:0000313" key="4">
    <source>
        <dbReference type="Proteomes" id="UP000275267"/>
    </source>
</evidence>
<feature type="signal peptide" evidence="2">
    <location>
        <begin position="1"/>
        <end position="24"/>
    </location>
</feature>
<sequence>MASTRSSILLAATVLAALLAVGSCASSWLTLKAGPGCSATKLVLIPSVPIPDVAVKEKGANDFTPLRRGRPAPGPRGKAALKGPSPSASPPSTVATA</sequence>
<dbReference type="Proteomes" id="UP000275267">
    <property type="component" value="Unassembled WGS sequence"/>
</dbReference>
<evidence type="ECO:0000256" key="2">
    <source>
        <dbReference type="SAM" id="SignalP"/>
    </source>
</evidence>